<feature type="transmembrane region" description="Helical" evidence="1">
    <location>
        <begin position="12"/>
        <end position="33"/>
    </location>
</feature>
<proteinExistence type="predicted"/>
<keyword evidence="1" id="KW-1133">Transmembrane helix</keyword>
<feature type="transmembrane region" description="Helical" evidence="1">
    <location>
        <begin position="242"/>
        <end position="262"/>
    </location>
</feature>
<keyword evidence="3" id="KW-1185">Reference proteome</keyword>
<feature type="transmembrane region" description="Helical" evidence="1">
    <location>
        <begin position="183"/>
        <end position="203"/>
    </location>
</feature>
<reference evidence="3" key="1">
    <citation type="submission" date="2016-08" db="EMBL/GenBank/DDBJ databases">
        <authorList>
            <person name="Merda D."/>
            <person name="Briand M."/>
            <person name="Taghouti G."/>
            <person name="Carrere S."/>
            <person name="Gouzy J."/>
            <person name="Portier P."/>
            <person name="Jacques M.-A."/>
            <person name="Fischer-Le Saux M."/>
        </authorList>
    </citation>
    <scope>NUCLEOTIDE SEQUENCE [LARGE SCALE GENOMIC DNA]</scope>
    <source>
        <strain evidence="3">CFBP1817</strain>
    </source>
</reference>
<dbReference type="OrthoDB" id="6016419at2"/>
<dbReference type="Pfam" id="PF12040">
    <property type="entry name" value="DUF3526"/>
    <property type="match status" value="1"/>
</dbReference>
<keyword evidence="1" id="KW-0812">Transmembrane</keyword>
<dbReference type="EMBL" id="MDEJ01000101">
    <property type="protein sequence ID" value="PPU91200.1"/>
    <property type="molecule type" value="Genomic_DNA"/>
</dbReference>
<dbReference type="Proteomes" id="UP000239939">
    <property type="component" value="Unassembled WGS sequence"/>
</dbReference>
<organism evidence="2 3">
    <name type="scientific">Xanthomonas populi</name>
    <dbReference type="NCBI Taxonomy" id="53414"/>
    <lineage>
        <taxon>Bacteria</taxon>
        <taxon>Pseudomonadati</taxon>
        <taxon>Pseudomonadota</taxon>
        <taxon>Gammaproteobacteria</taxon>
        <taxon>Lysobacterales</taxon>
        <taxon>Lysobacteraceae</taxon>
        <taxon>Xanthomonas</taxon>
    </lineage>
</organism>
<dbReference type="AlphaFoldDB" id="A0A2S7ELT4"/>
<protein>
    <submittedName>
        <fullName evidence="2">ABC transporter permease</fullName>
    </submittedName>
</protein>
<comment type="caution">
    <text evidence="2">The sequence shown here is derived from an EMBL/GenBank/DDBJ whole genome shotgun (WGS) entry which is preliminary data.</text>
</comment>
<keyword evidence="1" id="KW-0472">Membrane</keyword>
<dbReference type="PANTHER" id="PTHR43471">
    <property type="entry name" value="ABC TRANSPORTER PERMEASE"/>
    <property type="match status" value="1"/>
</dbReference>
<gene>
    <name evidence="2" type="ORF">XpopCFBP1817_14910</name>
</gene>
<feature type="transmembrane region" description="Helical" evidence="1">
    <location>
        <begin position="130"/>
        <end position="149"/>
    </location>
</feature>
<evidence type="ECO:0000313" key="3">
    <source>
        <dbReference type="Proteomes" id="UP000239939"/>
    </source>
</evidence>
<sequence length="422" mass="46497">MVLWNYELLLLLRARAAVAGLVLLALLTVCSLISGQRIIDAQRDNIAGIAALQQEDIAAVEDYVARSNDAGSAAYYSFHPTWDVPSPLAFAAVGMRDVSPYILRVRALGLEAQIHDGDSYNPELALAGRFDYAFVLVFLLPLFVIALLFDLRSGEREAGRARMLAALPGAGTALLMRRVAVRAAAVLVCLGLPFVIAATLNAVPLLQQLAVLALTCAYLLFWVLLAVLVGRIHWRPAAHATALATCWVVLALVAPAVAHVAINQAVPVNQGSEIARLQREAVNHAWDIPRQDTMRAFYAQNPQWADSAPLTSAFHYKWYFDFHENGDQQVAPQVAAYRQGLQRREALAQRVASILPPVALQAALTRLAGTDLQAQLAYQDRIRAYHQALRTFYYGYLFRDRPFTREDFGRAPRFDARADPAS</sequence>
<name>A0A2S7ELT4_9XANT</name>
<feature type="transmembrane region" description="Helical" evidence="1">
    <location>
        <begin position="209"/>
        <end position="230"/>
    </location>
</feature>
<dbReference type="PANTHER" id="PTHR43471:SF1">
    <property type="entry name" value="ABC TRANSPORTER PERMEASE PROTEIN NOSY-RELATED"/>
    <property type="match status" value="1"/>
</dbReference>
<evidence type="ECO:0000256" key="1">
    <source>
        <dbReference type="SAM" id="Phobius"/>
    </source>
</evidence>
<accession>A0A2S7ELT4</accession>
<evidence type="ECO:0000313" key="2">
    <source>
        <dbReference type="EMBL" id="PPU91200.1"/>
    </source>
</evidence>
<dbReference type="RefSeq" id="WP_128417725.1">
    <property type="nucleotide sequence ID" value="NZ_MDEJ01000101.1"/>
</dbReference>
<dbReference type="InterPro" id="IPR021913">
    <property type="entry name" value="DUF3526"/>
</dbReference>